<proteinExistence type="predicted"/>
<dbReference type="STRING" id="717959.AL1_00300"/>
<reference evidence="1 2" key="2">
    <citation type="submission" date="2010-03" db="EMBL/GenBank/DDBJ databases">
        <authorList>
            <person name="Pajon A."/>
        </authorList>
    </citation>
    <scope>NUCLEOTIDE SEQUENCE [LARGE SCALE GENOMIC DNA]</scope>
    <source>
        <strain evidence="1 2">WAL 8301</strain>
    </source>
</reference>
<dbReference type="EMBL" id="FP929032">
    <property type="protein sequence ID" value="CBK62768.1"/>
    <property type="molecule type" value="Genomic_DNA"/>
</dbReference>
<dbReference type="KEGG" id="ash:AL1_00300"/>
<gene>
    <name evidence="1" type="ORF">AL1_00300</name>
</gene>
<accession>D4IIK6</accession>
<keyword evidence="2" id="KW-1185">Reference proteome</keyword>
<organism evidence="1 2">
    <name type="scientific">Alistipes shahii WAL 8301</name>
    <dbReference type="NCBI Taxonomy" id="717959"/>
    <lineage>
        <taxon>Bacteria</taxon>
        <taxon>Pseudomonadati</taxon>
        <taxon>Bacteroidota</taxon>
        <taxon>Bacteroidia</taxon>
        <taxon>Bacteroidales</taxon>
        <taxon>Rikenellaceae</taxon>
        <taxon>Alistipes</taxon>
    </lineage>
</organism>
<name>D4IIK6_9BACT</name>
<protein>
    <submittedName>
        <fullName evidence="1">Uncharacterized protein</fullName>
    </submittedName>
</protein>
<reference evidence="1 2" key="1">
    <citation type="submission" date="2010-03" db="EMBL/GenBank/DDBJ databases">
        <title>The genome sequence of Alistipes shahii WAL 8301.</title>
        <authorList>
            <consortium name="metaHIT consortium -- http://www.metahit.eu/"/>
            <person name="Pajon A."/>
            <person name="Turner K."/>
            <person name="Parkhill J."/>
        </authorList>
    </citation>
    <scope>NUCLEOTIDE SEQUENCE [LARGE SCALE GENOMIC DNA]</scope>
    <source>
        <strain evidence="1 2">WAL 8301</strain>
    </source>
</reference>
<evidence type="ECO:0000313" key="2">
    <source>
        <dbReference type="Proteomes" id="UP000008794"/>
    </source>
</evidence>
<dbReference type="AlphaFoldDB" id="D4IIK6"/>
<dbReference type="HOGENOM" id="CLU_3362822_0_0_10"/>
<evidence type="ECO:0000313" key="1">
    <source>
        <dbReference type="EMBL" id="CBK62768.1"/>
    </source>
</evidence>
<dbReference type="Proteomes" id="UP000008794">
    <property type="component" value="Chromosome"/>
</dbReference>
<sequence>MNHLSDKFLGSPCNVGAEIPADFIGNVTGNVADDF</sequence>